<dbReference type="SMR" id="A0A9W4A1I4"/>
<geneLocation type="plasmid" evidence="4">
    <name>pKK2 DNA</name>
</geneLocation>
<dbReference type="AlphaFoldDB" id="A0A9W4A1I4"/>
<evidence type="ECO:0000313" key="3">
    <source>
        <dbReference type="EMBL" id="BAR87533.1"/>
    </source>
</evidence>
<keyword evidence="1" id="KW-0732">Signal</keyword>
<dbReference type="Gene3D" id="3.90.176.10">
    <property type="entry name" value="Toxin ADP-ribosyltransferase, Chain A, domain 1"/>
    <property type="match status" value="1"/>
</dbReference>
<feature type="signal peptide" evidence="1">
    <location>
        <begin position="1"/>
        <end position="27"/>
    </location>
</feature>
<keyword evidence="3" id="KW-0614">Plasmid</keyword>
<proteinExistence type="predicted"/>
<evidence type="ECO:0000313" key="4">
    <source>
        <dbReference type="Proteomes" id="UP000055316"/>
    </source>
</evidence>
<reference evidence="3 4" key="1">
    <citation type="submission" date="2015-05" db="EMBL/GenBank/DDBJ databases">
        <title>Whole genome sequence of Bacillus thuringiensis serovar tolworthi Pasteur Institute Standard strain.</title>
        <authorList>
            <person name="Kanda K."/>
            <person name="Nakashima K."/>
            <person name="Nagano Y."/>
        </authorList>
    </citation>
    <scope>NUCLEOTIDE SEQUENCE [LARGE SCALE GENOMIC DNA]</scope>
    <source>
        <strain evidence="3 4">Pasteur Institute Standard strain</strain>
        <plasmid evidence="4">pKK2 DNA</plasmid>
    </source>
</reference>
<evidence type="ECO:0000259" key="2">
    <source>
        <dbReference type="Pfam" id="PF03496"/>
    </source>
</evidence>
<feature type="domain" description="ADP ribosyltransferase" evidence="2">
    <location>
        <begin position="72"/>
        <end position="169"/>
    </location>
</feature>
<accession>A0A9W4A1I4</accession>
<sequence length="178" mass="20451">MKKQSLATAITLSLGLSVFGGVTSTFAMTEKSNSITNQPIQMEKGKIHQFNMINATQPIDFGYDTKKNKDAAKEWGAKHYKKWIDDLLKDDTDDKESKESKLERKNEREAIKRYTGNDYTKINTHLRNDRKPANKEFDKEIQYIDRALAKVTTPEAVNVYRRVSEDAFLEKGKKGEKI</sequence>
<dbReference type="EMBL" id="AP014866">
    <property type="protein sequence ID" value="BAR87533.1"/>
    <property type="molecule type" value="Genomic_DNA"/>
</dbReference>
<dbReference type="SUPFAM" id="SSF56399">
    <property type="entry name" value="ADP-ribosylation"/>
    <property type="match status" value="1"/>
</dbReference>
<dbReference type="PROSITE" id="PS51996">
    <property type="entry name" value="TR_MART"/>
    <property type="match status" value="1"/>
</dbReference>
<evidence type="ECO:0000256" key="1">
    <source>
        <dbReference type="SAM" id="SignalP"/>
    </source>
</evidence>
<dbReference type="InterPro" id="IPR003540">
    <property type="entry name" value="ADP-ribosyltransferase"/>
</dbReference>
<dbReference type="RefSeq" id="WP_014481859.1">
    <property type="nucleotide sequence ID" value="NZ_AP014866.1"/>
</dbReference>
<gene>
    <name evidence="3" type="ORF">KNN_06800</name>
</gene>
<feature type="chain" id="PRO_5040773345" evidence="1">
    <location>
        <begin position="28"/>
        <end position="178"/>
    </location>
</feature>
<dbReference type="Pfam" id="PF03496">
    <property type="entry name" value="ADPrib_exo_Tox"/>
    <property type="match status" value="1"/>
</dbReference>
<dbReference type="GO" id="GO:0005576">
    <property type="term" value="C:extracellular region"/>
    <property type="evidence" value="ECO:0007669"/>
    <property type="project" value="InterPro"/>
</dbReference>
<name>A0A9W4A1I4_BACTO</name>
<protein>
    <submittedName>
        <fullName evidence="3">ADP-ribosyltransferase</fullName>
    </submittedName>
</protein>
<dbReference type="Proteomes" id="UP000055316">
    <property type="component" value="Plasmid pKK2"/>
</dbReference>
<organism evidence="3 4">
    <name type="scientific">Bacillus thuringiensis subsp. tolworthi</name>
    <dbReference type="NCBI Taxonomy" id="1442"/>
    <lineage>
        <taxon>Bacteria</taxon>
        <taxon>Bacillati</taxon>
        <taxon>Bacillota</taxon>
        <taxon>Bacilli</taxon>
        <taxon>Bacillales</taxon>
        <taxon>Bacillaceae</taxon>
        <taxon>Bacillus</taxon>
        <taxon>Bacillus cereus group</taxon>
    </lineage>
</organism>